<gene>
    <name evidence="2" type="ORF">FPZ44_03710</name>
</gene>
<evidence type="ECO:0000259" key="1">
    <source>
        <dbReference type="Pfam" id="PF10057"/>
    </source>
</evidence>
<accession>A0A559IXA7</accession>
<dbReference type="InterPro" id="IPR018745">
    <property type="entry name" value="MpsC"/>
</dbReference>
<evidence type="ECO:0000313" key="2">
    <source>
        <dbReference type="EMBL" id="TVX92243.1"/>
    </source>
</evidence>
<name>A0A559IXA7_9BACL</name>
<dbReference type="Proteomes" id="UP000318102">
    <property type="component" value="Unassembled WGS sequence"/>
</dbReference>
<reference evidence="2 3" key="1">
    <citation type="submission" date="2019-07" db="EMBL/GenBank/DDBJ databases">
        <authorList>
            <person name="Kim J."/>
        </authorList>
    </citation>
    <scope>NUCLEOTIDE SEQUENCE [LARGE SCALE GENOMIC DNA]</scope>
    <source>
        <strain evidence="2 3">N4</strain>
    </source>
</reference>
<dbReference type="Pfam" id="PF10057">
    <property type="entry name" value="MpsC"/>
    <property type="match status" value="1"/>
</dbReference>
<protein>
    <submittedName>
        <fullName evidence="2">DUF2294 family protein</fullName>
    </submittedName>
</protein>
<dbReference type="RefSeq" id="WP_144987514.1">
    <property type="nucleotide sequence ID" value="NZ_VNJK01000001.1"/>
</dbReference>
<feature type="domain" description="Na+-translocating membrane potential-generating system MpsC" evidence="1">
    <location>
        <begin position="13"/>
        <end position="89"/>
    </location>
</feature>
<dbReference type="AlphaFoldDB" id="A0A559IXA7"/>
<dbReference type="EMBL" id="VNJK01000001">
    <property type="protein sequence ID" value="TVX92243.1"/>
    <property type="molecule type" value="Genomic_DNA"/>
</dbReference>
<evidence type="ECO:0000313" key="3">
    <source>
        <dbReference type="Proteomes" id="UP000318102"/>
    </source>
</evidence>
<comment type="caution">
    <text evidence="2">The sequence shown here is derived from an EMBL/GenBank/DDBJ whole genome shotgun (WGS) entry which is preliminary data.</text>
</comment>
<organism evidence="2 3">
    <name type="scientific">Paenibacillus agilis</name>
    <dbReference type="NCBI Taxonomy" id="3020863"/>
    <lineage>
        <taxon>Bacteria</taxon>
        <taxon>Bacillati</taxon>
        <taxon>Bacillota</taxon>
        <taxon>Bacilli</taxon>
        <taxon>Bacillales</taxon>
        <taxon>Paenibacillaceae</taxon>
        <taxon>Paenibacillus</taxon>
    </lineage>
</organism>
<proteinExistence type="predicted"/>
<sequence length="140" mass="16411">MVNGNDKKNLEIFEQELAKALSKIHKNIMGRGPIYTEVRIVGNSVFTRFETDLIGSEKMLYGYLQENQYTYRYYDYLREQVTPTINRMFVKMNKLLQVAGMEFRVDEHYTFMLITLNNDLRQLVEIGAVQTPPKIEDTAT</sequence>
<dbReference type="OrthoDB" id="5422931at2"/>
<keyword evidence="3" id="KW-1185">Reference proteome</keyword>